<dbReference type="EMBL" id="CP027860">
    <property type="protein sequence ID" value="AVP97571.1"/>
    <property type="molecule type" value="Genomic_DNA"/>
</dbReference>
<dbReference type="AlphaFoldDB" id="A0A2P1PRV3"/>
<name>A0A2P1PRV3_9GAMM</name>
<keyword evidence="2" id="KW-1185">Reference proteome</keyword>
<accession>A0A2P1PRV3</accession>
<dbReference type="Proteomes" id="UP000241074">
    <property type="component" value="Chromosome"/>
</dbReference>
<dbReference type="KEGG" id="xba:C7S18_10350"/>
<reference evidence="1 2" key="1">
    <citation type="submission" date="2018-03" db="EMBL/GenBank/DDBJ databases">
        <title>Ahniella affigens gen. nov., sp. nov., a gammaproteobacterium isolated from sandy soil near a stream.</title>
        <authorList>
            <person name="Ko Y."/>
            <person name="Kim J.-H."/>
        </authorList>
    </citation>
    <scope>NUCLEOTIDE SEQUENCE [LARGE SCALE GENOMIC DNA]</scope>
    <source>
        <strain evidence="1 2">D13</strain>
    </source>
</reference>
<reference evidence="1 2" key="2">
    <citation type="submission" date="2018-03" db="EMBL/GenBank/DDBJ databases">
        <authorList>
            <person name="Keele B.F."/>
        </authorList>
    </citation>
    <scope>NUCLEOTIDE SEQUENCE [LARGE SCALE GENOMIC DNA]</scope>
    <source>
        <strain evidence="1 2">D13</strain>
    </source>
</reference>
<protein>
    <submittedName>
        <fullName evidence="1">Uncharacterized protein</fullName>
    </submittedName>
</protein>
<sequence>MLAVFVTISTVEITSRKKVSADIIGSKSSSRGGASPATDQLVVDAGEVGFVVQRPAPGGIVTLFASPYVVGTWSSLSRCWKDLNGDRQFMIAQPRVKGWMSDIASALCQPFQDACNAESTIGAALIRLPMGVAIGISTDPSESLSQGLDAYAEAVLGERRQPVRALITNHGDVLSEWQKAAKQSWRLGTLGTWQNDVLLKVWSEGKSPLALELCSLMAEAIARKQEIPSRWNPIFDALESKVRAMPPSLKVLQARKKRSS</sequence>
<proteinExistence type="predicted"/>
<evidence type="ECO:0000313" key="2">
    <source>
        <dbReference type="Proteomes" id="UP000241074"/>
    </source>
</evidence>
<organism evidence="1 2">
    <name type="scientific">Ahniella affigens</name>
    <dbReference type="NCBI Taxonomy" id="2021234"/>
    <lineage>
        <taxon>Bacteria</taxon>
        <taxon>Pseudomonadati</taxon>
        <taxon>Pseudomonadota</taxon>
        <taxon>Gammaproteobacteria</taxon>
        <taxon>Lysobacterales</taxon>
        <taxon>Rhodanobacteraceae</taxon>
        <taxon>Ahniella</taxon>
    </lineage>
</organism>
<gene>
    <name evidence="1" type="ORF">C7S18_10350</name>
</gene>
<evidence type="ECO:0000313" key="1">
    <source>
        <dbReference type="EMBL" id="AVP97571.1"/>
    </source>
</evidence>